<name>A0ACC6CDJ9_9BURK</name>
<evidence type="ECO:0000313" key="1">
    <source>
        <dbReference type="EMBL" id="MCY4746471.1"/>
    </source>
</evidence>
<gene>
    <name evidence="1" type="ORF">NYO99_15920</name>
</gene>
<proteinExistence type="predicted"/>
<keyword evidence="2" id="KW-1185">Reference proteome</keyword>
<organism evidence="1 2">
    <name type="scientific">Roseateles hydrophilus</name>
    <dbReference type="NCBI Taxonomy" id="2975054"/>
    <lineage>
        <taxon>Bacteria</taxon>
        <taxon>Pseudomonadati</taxon>
        <taxon>Pseudomonadota</taxon>
        <taxon>Betaproteobacteria</taxon>
        <taxon>Burkholderiales</taxon>
        <taxon>Sphaerotilaceae</taxon>
        <taxon>Roseateles</taxon>
    </lineage>
</organism>
<reference evidence="1" key="1">
    <citation type="submission" date="2022-08" db="EMBL/GenBank/DDBJ databases">
        <title>Genome sequencing of Pelomonas sp. UHG3.</title>
        <authorList>
            <person name="So Y."/>
        </authorList>
    </citation>
    <scope>NUCLEOTIDE SEQUENCE</scope>
    <source>
        <strain evidence="1">UHG3</strain>
    </source>
</reference>
<dbReference type="Proteomes" id="UP001076464">
    <property type="component" value="Unassembled WGS sequence"/>
</dbReference>
<accession>A0ACC6CDJ9</accession>
<comment type="caution">
    <text evidence="1">The sequence shown here is derived from an EMBL/GenBank/DDBJ whole genome shotgun (WGS) entry which is preliminary data.</text>
</comment>
<dbReference type="EMBL" id="JAPPUY010000004">
    <property type="protein sequence ID" value="MCY4746471.1"/>
    <property type="molecule type" value="Genomic_DNA"/>
</dbReference>
<sequence length="1313" mass="139954">MNRPLRIALIALAVTLSTVTAALGWLLLRPAGSAWLLARLPGVQVEAPEGTLLGDFRARRLLLSWAGGTADLRGLRWAGLGLRDGRLAARELVVDELTLRTQPSSGPLTAPAELSLPLGLRLPRLAIARLSWAADQPPLLGINADLDLPRHGTHDLRLNSASWQQVQFTGRLQLTSAQPLQTQLQLSAQQREGSALPWQAVASARGPLAQLALQAEVTAGGQTLQASGELRPFAPWPVSALQLQARQFDLAALATLAPGLPRTALTGQARLHAPARDAEATLQADLSNTAPGRWDQGALPVRRLQLALAGRPDQPTSLRLTTLDAVLEGGARVQGHGRREADGRWQLDARVQALRPELLDARAAPARLDGPLALAGGGTAPLQARLDLTGTLAERPLRLLARVQGRLRDGGSRWDVDELRLASGASLLSASGSLQAPQTGLPTARLQAQLRQFDPRLLWRGAPDSAWARLPGSTQLNADLALDLSGHRANNATGRAEATLLPSQLAGLALDGRLQLTRARAADAATFELNSRLGSNRIQAAGQARLDAVTARLQLNAPKLAELNPLLALAGQGPAAGQADGEGELQLQRGPASSLPAKAATTWQVGGSGQATLKRVSAQGLVLDNAQARWALPAPGTAGDAPLSLQLEAGGLRHPQARLRTLKLTLQGRRSAHELQLQIAGQLPRAEQDIPLDATLQAQGGWDGQAWAGRLARLDIAPLRPGLPATLAAAGISLRAALTDSGWDLSAEPGRAEVGGAFVRWQQLSWRGGERPEARVELQLEDLAAAPLLARWQPDFGWGGDLRITGHASLLLTDTLSADVLLQRQGGDLRVTDEFGTRALGLSDLRLALNVRDGVWMLAQGLAGQELGGLGGALTLRPTGRWPDADTPVQGVLQANVSDMATWGRWVPPGWRVAGRASATVQLGGRLGAPELHGRAEGDGIALRHLLYGVDVTEGRFTLDLRGRHAELTQLQARAGDGWLRATGRAELGAQPTARIELVADKLRVLSRVDRRVVASGNATLALDEQTLQLNGSLRADEGLFDFSRADAPTLADDVVVRRGPRDAVPPEADAPSPRLRRGSRIALALDFGRDFKVSGRGLTTTLRGQLQLTQKDDSPLRMTGKLAADGGQYAAYGQKLEIERGDISFTGAPDNPALDLLAVRPNLDVRVGVQVGGTAQAPRIGLYSEPEMSDTDKLSWLLLGRAPDGLGRTDTALLQRAAMALLSGEGEGATGRALRQLGLDELSLAQSDDDTRATIVRLGKQISRRWYVGYERSLNATTGSWQLIYRIAQRFTLRAQSGDDTALDLIWQWRWN</sequence>
<protein>
    <submittedName>
        <fullName evidence="1">Translocation/assembly module TamB domain-containing protein</fullName>
    </submittedName>
</protein>
<evidence type="ECO:0000313" key="2">
    <source>
        <dbReference type="Proteomes" id="UP001076464"/>
    </source>
</evidence>